<proteinExistence type="predicted"/>
<gene>
    <name evidence="2" type="ORF">Egran_01825</name>
</gene>
<dbReference type="PANTHER" id="PTHR46929:SF3">
    <property type="entry name" value="MYB_SANT-LIKE DOMAIN-CONTAINING PROTEIN"/>
    <property type="match status" value="1"/>
</dbReference>
<keyword evidence="3" id="KW-1185">Reference proteome</keyword>
<dbReference type="Proteomes" id="UP000243515">
    <property type="component" value="Unassembled WGS sequence"/>
</dbReference>
<evidence type="ECO:0000313" key="2">
    <source>
        <dbReference type="EMBL" id="OXV10414.1"/>
    </source>
</evidence>
<organism evidence="2 3">
    <name type="scientific">Elaphomyces granulatus</name>
    <dbReference type="NCBI Taxonomy" id="519963"/>
    <lineage>
        <taxon>Eukaryota</taxon>
        <taxon>Fungi</taxon>
        <taxon>Dikarya</taxon>
        <taxon>Ascomycota</taxon>
        <taxon>Pezizomycotina</taxon>
        <taxon>Eurotiomycetes</taxon>
        <taxon>Eurotiomycetidae</taxon>
        <taxon>Eurotiales</taxon>
        <taxon>Elaphomycetaceae</taxon>
        <taxon>Elaphomyces</taxon>
    </lineage>
</organism>
<dbReference type="InterPro" id="IPR024752">
    <property type="entry name" value="Myb/SANT-like_dom"/>
</dbReference>
<feature type="domain" description="Myb/SANT-like" evidence="1">
    <location>
        <begin position="5"/>
        <end position="99"/>
    </location>
</feature>
<dbReference type="AlphaFoldDB" id="A0A232M269"/>
<dbReference type="EMBL" id="NPHW01002944">
    <property type="protein sequence ID" value="OXV10414.1"/>
    <property type="molecule type" value="Genomic_DNA"/>
</dbReference>
<accession>A0A232M269</accession>
<name>A0A232M269_9EURO</name>
<comment type="caution">
    <text evidence="2">The sequence shown here is derived from an EMBL/GenBank/DDBJ whole genome shotgun (WGS) entry which is preliminary data.</text>
</comment>
<sequence>MPRFQWLEAYELTFFQSLVDSIHDGLRPESLLKPEAWRRAMKALQDTHDITITKSQLANKYDNTKKKFRVWRALREEPGFGYDLATGCVTAPDQVWDAYLEKHPEARQFRGRRLEHEALFNELFLVVASGRYAQDLQNYHSTNHMRETTEVIEDGNFDTLLEDHSIESGTSRLSPVDGLATRVLSEVPSVGRRRVAPELPLPPRKKKESDAELLADGLRRIAEAVAPSPSWQERAFDLLWKDFAEEGLDSQLAAAEALRDETTAISFCKMPPEVRKRWIDRLRHI</sequence>
<reference evidence="2 3" key="1">
    <citation type="journal article" date="2015" name="Environ. Microbiol.">
        <title>Metagenome sequence of Elaphomyces granulatus from sporocarp tissue reveals Ascomycota ectomycorrhizal fingerprints of genome expansion and a Proteobacteria-rich microbiome.</title>
        <authorList>
            <person name="Quandt C.A."/>
            <person name="Kohler A."/>
            <person name="Hesse C.N."/>
            <person name="Sharpton T.J."/>
            <person name="Martin F."/>
            <person name="Spatafora J.W."/>
        </authorList>
    </citation>
    <scope>NUCLEOTIDE SEQUENCE [LARGE SCALE GENOMIC DNA]</scope>
    <source>
        <strain evidence="2 3">OSC145934</strain>
    </source>
</reference>
<dbReference type="PANTHER" id="PTHR46929">
    <property type="entry name" value="EXPRESSED PROTEIN"/>
    <property type="match status" value="1"/>
</dbReference>
<evidence type="ECO:0000259" key="1">
    <source>
        <dbReference type="Pfam" id="PF12776"/>
    </source>
</evidence>
<dbReference type="OrthoDB" id="5307821at2759"/>
<evidence type="ECO:0000313" key="3">
    <source>
        <dbReference type="Proteomes" id="UP000243515"/>
    </source>
</evidence>
<protein>
    <recommendedName>
        <fullName evidence="1">Myb/SANT-like domain-containing protein</fullName>
    </recommendedName>
</protein>
<dbReference type="Pfam" id="PF12776">
    <property type="entry name" value="Myb_DNA-bind_3"/>
    <property type="match status" value="1"/>
</dbReference>